<name>A0ABW2QIG9_9BURK</name>
<dbReference type="RefSeq" id="WP_382222688.1">
    <property type="nucleotide sequence ID" value="NZ_JBHTCA010000005.1"/>
</dbReference>
<comment type="similarity">
    <text evidence="1">Belongs to the flagella basal body rod proteins family.</text>
</comment>
<accession>A0ABW2QIG9</accession>
<evidence type="ECO:0000259" key="2">
    <source>
        <dbReference type="Pfam" id="PF00460"/>
    </source>
</evidence>
<protein>
    <submittedName>
        <fullName evidence="3">Flagellar basal body protein</fullName>
    </submittedName>
</protein>
<proteinExistence type="inferred from homology"/>
<dbReference type="EMBL" id="JBHTCA010000005">
    <property type="protein sequence ID" value="MFC7409254.1"/>
    <property type="molecule type" value="Genomic_DNA"/>
</dbReference>
<comment type="caution">
    <text evidence="3">The sequence shown here is derived from an EMBL/GenBank/DDBJ whole genome shotgun (WGS) entry which is preliminary data.</text>
</comment>
<dbReference type="PROSITE" id="PS00588">
    <property type="entry name" value="FLAGELLA_BB_ROD"/>
    <property type="match status" value="1"/>
</dbReference>
<evidence type="ECO:0000313" key="4">
    <source>
        <dbReference type="Proteomes" id="UP001596501"/>
    </source>
</evidence>
<keyword evidence="4" id="KW-1185">Reference proteome</keyword>
<evidence type="ECO:0000256" key="1">
    <source>
        <dbReference type="ARBA" id="ARBA00009677"/>
    </source>
</evidence>
<gene>
    <name evidence="3" type="ORF">ACFQPB_10310</name>
</gene>
<dbReference type="Pfam" id="PF00460">
    <property type="entry name" value="Flg_bb_rod"/>
    <property type="match status" value="1"/>
</dbReference>
<keyword evidence="3" id="KW-0282">Flagellum</keyword>
<dbReference type="Proteomes" id="UP001596501">
    <property type="component" value="Unassembled WGS sequence"/>
</dbReference>
<dbReference type="InterPro" id="IPR001444">
    <property type="entry name" value="Flag_bb_rod_N"/>
</dbReference>
<organism evidence="3 4">
    <name type="scientific">Hydrogenophaga atypica</name>
    <dbReference type="NCBI Taxonomy" id="249409"/>
    <lineage>
        <taxon>Bacteria</taxon>
        <taxon>Pseudomonadati</taxon>
        <taxon>Pseudomonadota</taxon>
        <taxon>Betaproteobacteria</taxon>
        <taxon>Burkholderiales</taxon>
        <taxon>Comamonadaceae</taxon>
        <taxon>Hydrogenophaga</taxon>
    </lineage>
</organism>
<reference evidence="4" key="1">
    <citation type="journal article" date="2019" name="Int. J. Syst. Evol. Microbiol.">
        <title>The Global Catalogue of Microorganisms (GCM) 10K type strain sequencing project: providing services to taxonomists for standard genome sequencing and annotation.</title>
        <authorList>
            <consortium name="The Broad Institute Genomics Platform"/>
            <consortium name="The Broad Institute Genome Sequencing Center for Infectious Disease"/>
            <person name="Wu L."/>
            <person name="Ma J."/>
        </authorList>
    </citation>
    <scope>NUCLEOTIDE SEQUENCE [LARGE SCALE GENOMIC DNA]</scope>
    <source>
        <strain evidence="4">CGMCC 1.12371</strain>
    </source>
</reference>
<keyword evidence="3" id="KW-0966">Cell projection</keyword>
<feature type="domain" description="Flagellar basal body rod protein N-terminal" evidence="2">
    <location>
        <begin position="7"/>
        <end position="35"/>
    </location>
</feature>
<sequence length="99" mass="10419">MNMLSSTALSGLNAAQTRLGAAANNIANMNTPGFRRDEVSAVPQIGGGVSVSVQKAETQGADVVRDVVDQKMAVLEFKANLRVLKTEREMTGSLLDTLA</sequence>
<evidence type="ECO:0000313" key="3">
    <source>
        <dbReference type="EMBL" id="MFC7409254.1"/>
    </source>
</evidence>
<keyword evidence="3" id="KW-0969">Cilium</keyword>
<dbReference type="InterPro" id="IPR019776">
    <property type="entry name" value="Flagellar_basal_body_rod_CS"/>
</dbReference>